<reference evidence="8 9" key="1">
    <citation type="submission" date="2020-10" db="EMBL/GenBank/DDBJ databases">
        <title>Phylogeny of dyella-like bacteria.</title>
        <authorList>
            <person name="Fu J."/>
        </authorList>
    </citation>
    <scope>NUCLEOTIDE SEQUENCE [LARGE SCALE GENOMIC DNA]</scope>
    <source>
        <strain evidence="8 9">Gsoil3046</strain>
    </source>
</reference>
<gene>
    <name evidence="8" type="ORF">ISP17_03300</name>
</gene>
<evidence type="ECO:0000256" key="3">
    <source>
        <dbReference type="ARBA" id="ARBA00022679"/>
    </source>
</evidence>
<dbReference type="Pfam" id="PF00953">
    <property type="entry name" value="Glycos_transf_4"/>
    <property type="match status" value="1"/>
</dbReference>
<feature type="transmembrane region" description="Helical" evidence="7">
    <location>
        <begin position="240"/>
        <end position="259"/>
    </location>
</feature>
<dbReference type="Proteomes" id="UP001620460">
    <property type="component" value="Unassembled WGS sequence"/>
</dbReference>
<feature type="transmembrane region" description="Helical" evidence="7">
    <location>
        <begin position="184"/>
        <end position="202"/>
    </location>
</feature>
<feature type="transmembrane region" description="Helical" evidence="7">
    <location>
        <begin position="279"/>
        <end position="307"/>
    </location>
</feature>
<feature type="transmembrane region" description="Helical" evidence="7">
    <location>
        <begin position="6"/>
        <end position="25"/>
    </location>
</feature>
<proteinExistence type="predicted"/>
<evidence type="ECO:0000313" key="9">
    <source>
        <dbReference type="Proteomes" id="UP001620460"/>
    </source>
</evidence>
<dbReference type="GO" id="GO:0016740">
    <property type="term" value="F:transferase activity"/>
    <property type="evidence" value="ECO:0007669"/>
    <property type="project" value="UniProtKB-KW"/>
</dbReference>
<evidence type="ECO:0000256" key="5">
    <source>
        <dbReference type="ARBA" id="ARBA00022989"/>
    </source>
</evidence>
<feature type="transmembrane region" description="Helical" evidence="7">
    <location>
        <begin position="101"/>
        <end position="120"/>
    </location>
</feature>
<dbReference type="RefSeq" id="WP_404630090.1">
    <property type="nucleotide sequence ID" value="NZ_JADIKM010000001.1"/>
</dbReference>
<keyword evidence="5 7" id="KW-1133">Transmembrane helix</keyword>
<comment type="subcellular location">
    <subcellularLocation>
        <location evidence="1">Cell membrane</location>
        <topology evidence="1">Multi-pass membrane protein</topology>
    </subcellularLocation>
</comment>
<evidence type="ECO:0000256" key="1">
    <source>
        <dbReference type="ARBA" id="ARBA00004651"/>
    </source>
</evidence>
<dbReference type="CDD" id="cd06853">
    <property type="entry name" value="GT_WecA_like"/>
    <property type="match status" value="1"/>
</dbReference>
<evidence type="ECO:0000256" key="6">
    <source>
        <dbReference type="ARBA" id="ARBA00023136"/>
    </source>
</evidence>
<keyword evidence="4 7" id="KW-0812">Transmembrane</keyword>
<evidence type="ECO:0000256" key="4">
    <source>
        <dbReference type="ARBA" id="ARBA00022692"/>
    </source>
</evidence>
<feature type="transmembrane region" description="Helical" evidence="7">
    <location>
        <begin position="132"/>
        <end position="152"/>
    </location>
</feature>
<dbReference type="EMBL" id="JADIKM010000001">
    <property type="protein sequence ID" value="MFK2902976.1"/>
    <property type="molecule type" value="Genomic_DNA"/>
</dbReference>
<name>A0ABW8JS10_9GAMM</name>
<feature type="transmembrane region" description="Helical" evidence="7">
    <location>
        <begin position="69"/>
        <end position="89"/>
    </location>
</feature>
<feature type="transmembrane region" description="Helical" evidence="7">
    <location>
        <begin position="209"/>
        <end position="228"/>
    </location>
</feature>
<feature type="transmembrane region" description="Helical" evidence="7">
    <location>
        <begin position="46"/>
        <end position="63"/>
    </location>
</feature>
<keyword evidence="3 8" id="KW-0808">Transferase</keyword>
<organism evidence="8 9">
    <name type="scientific">Dyella ginsengisoli</name>
    <dbReference type="NCBI Taxonomy" id="363848"/>
    <lineage>
        <taxon>Bacteria</taxon>
        <taxon>Pseudomonadati</taxon>
        <taxon>Pseudomonadota</taxon>
        <taxon>Gammaproteobacteria</taxon>
        <taxon>Lysobacterales</taxon>
        <taxon>Rhodanobacteraceae</taxon>
        <taxon>Dyella</taxon>
    </lineage>
</organism>
<keyword evidence="2" id="KW-1003">Cell membrane</keyword>
<evidence type="ECO:0000256" key="2">
    <source>
        <dbReference type="ARBA" id="ARBA00022475"/>
    </source>
</evidence>
<dbReference type="PANTHER" id="PTHR22926:SF3">
    <property type="entry name" value="UNDECAPRENYL-PHOSPHATE ALPHA-N-ACETYLGLUCOSAMINYL 1-PHOSPHATE TRANSFERASE"/>
    <property type="match status" value="1"/>
</dbReference>
<feature type="transmembrane region" description="Helical" evidence="7">
    <location>
        <begin position="313"/>
        <end position="330"/>
    </location>
</feature>
<dbReference type="PANTHER" id="PTHR22926">
    <property type="entry name" value="PHOSPHO-N-ACETYLMURAMOYL-PENTAPEPTIDE-TRANSFERASE"/>
    <property type="match status" value="1"/>
</dbReference>
<protein>
    <submittedName>
        <fullName evidence="8">Undecaprenyl/decaprenyl-phosphate alpha-N-acetylglucosaminyl 1-phosphate transferase</fullName>
    </submittedName>
</protein>
<keyword evidence="9" id="KW-1185">Reference proteome</keyword>
<sequence length="394" mass="41676">MLDFRILFSCATALVLCAATLLITYRHAPALGLIDRPNDRKKHIGNIPLIGGIAVFTGLLFGACVYGQSDLFTCAVLATAALLMLVGALDDRFDLSVRARLLVQACAVLAVAIATGTHIHTLGHLFGVELELGVLGIPFTVIAVIGLLNAFNMMDGIDGLAGMLALVAVGAIAAYQGLSQWSSIGLLLLLSAALLPYLAANLGLVGRKVFLGDAGSVVLGYLLAWTLIRLSQQTDASLTTVDVLWCVALPVLDTLAVMIRRLGERRSPFKPDRGHIHHLLLDAGIGPRGALAVLVTLAIVFACIGAQTRQLTPGSNLLSFGAVAVIYIATHRSVRRYQQARVAGSVTSEATLPIGTTEAVRSRPLRTDGRQKPERVHARTAAAARAARVRKIVP</sequence>
<evidence type="ECO:0000256" key="7">
    <source>
        <dbReference type="SAM" id="Phobius"/>
    </source>
</evidence>
<keyword evidence="6 7" id="KW-0472">Membrane</keyword>
<dbReference type="InterPro" id="IPR000715">
    <property type="entry name" value="Glycosyl_transferase_4"/>
</dbReference>
<feature type="transmembrane region" description="Helical" evidence="7">
    <location>
        <begin position="159"/>
        <end position="178"/>
    </location>
</feature>
<evidence type="ECO:0000313" key="8">
    <source>
        <dbReference type="EMBL" id="MFK2902976.1"/>
    </source>
</evidence>
<accession>A0ABW8JS10</accession>
<comment type="caution">
    <text evidence="8">The sequence shown here is derived from an EMBL/GenBank/DDBJ whole genome shotgun (WGS) entry which is preliminary data.</text>
</comment>